<feature type="compositionally biased region" description="Low complexity" evidence="12">
    <location>
        <begin position="410"/>
        <end position="430"/>
    </location>
</feature>
<evidence type="ECO:0000256" key="6">
    <source>
        <dbReference type="ARBA" id="ARBA00023054"/>
    </source>
</evidence>
<keyword evidence="14" id="KW-1185">Reference proteome</keyword>
<evidence type="ECO:0000313" key="14">
    <source>
        <dbReference type="Proteomes" id="UP000264820"/>
    </source>
</evidence>
<evidence type="ECO:0000256" key="7">
    <source>
        <dbReference type="ARBA" id="ARBA00023212"/>
    </source>
</evidence>
<dbReference type="Proteomes" id="UP000264820">
    <property type="component" value="Unplaced"/>
</dbReference>
<evidence type="ECO:0000256" key="5">
    <source>
        <dbReference type="ARBA" id="ARBA00022737"/>
    </source>
</evidence>
<reference evidence="13" key="2">
    <citation type="submission" date="2025-09" db="UniProtKB">
        <authorList>
            <consortium name="Ensembl"/>
        </authorList>
    </citation>
    <scope>IDENTIFICATION</scope>
</reference>
<dbReference type="GO" id="GO:0042462">
    <property type="term" value="P:eye photoreceptor cell development"/>
    <property type="evidence" value="ECO:0007669"/>
    <property type="project" value="Ensembl"/>
</dbReference>
<organism evidence="13 14">
    <name type="scientific">Hippocampus comes</name>
    <name type="common">Tiger tail seahorse</name>
    <dbReference type="NCBI Taxonomy" id="109280"/>
    <lineage>
        <taxon>Eukaryota</taxon>
        <taxon>Metazoa</taxon>
        <taxon>Chordata</taxon>
        <taxon>Craniata</taxon>
        <taxon>Vertebrata</taxon>
        <taxon>Euteleostomi</taxon>
        <taxon>Actinopterygii</taxon>
        <taxon>Neopterygii</taxon>
        <taxon>Teleostei</taxon>
        <taxon>Neoteleostei</taxon>
        <taxon>Acanthomorphata</taxon>
        <taxon>Syngnathiaria</taxon>
        <taxon>Syngnathiformes</taxon>
        <taxon>Syngnathoidei</taxon>
        <taxon>Syngnathidae</taxon>
        <taxon>Hippocampus</taxon>
    </lineage>
</organism>
<keyword evidence="6 11" id="KW-0175">Coiled coil</keyword>
<comment type="function">
    <text evidence="10">Essential for the assembly of the distal half of centrioles, required for centriole elongation. Acts as a negative regulator of centriole elongation.</text>
</comment>
<sequence>MSSDEEASVPVLPTESTYRSNSACTELHDEYEELLQSAVASPRFEAAAVAGLVGRDVSRLSSEDHNSQINLLVAEKTRKTTTRGLESSDRLQDASESVQPNDQGFTGYTEVELFISDENISKMENILDTWTQKLKTNVLRELRKWRVAFVDQHRREMQREREIHLGQNEALKTELDSLKELLHTYETSNKRKDEMIRNLSVVLSRQKQKLEKMRAFTQWRLQYSEAKEEAHACQIARQHFHLRLKRKALLAWHSLTQKEWKDRMEQACRAKAEEVCTHLSENYEAQIQTMISEHNEALEKSQAEIERLQLERERREVCMRKALMRGVCALNMETLHLFNPTDGEPQDPGEYDPNSPPDDDPDGSELAQVQPRPARSPAHFDRARSPPHHEDSGNRMGFGAPRSHTEFPPATSAAHTAAGHAAAKVAAGRH</sequence>
<dbReference type="GO" id="GO:0032391">
    <property type="term" value="C:photoreceptor connecting cilium"/>
    <property type="evidence" value="ECO:0007669"/>
    <property type="project" value="Ensembl"/>
</dbReference>
<keyword evidence="7" id="KW-0206">Cytoskeleton</keyword>
<proteinExistence type="inferred from homology"/>
<evidence type="ECO:0000256" key="1">
    <source>
        <dbReference type="ARBA" id="ARBA00004114"/>
    </source>
</evidence>
<dbReference type="InterPro" id="IPR033351">
    <property type="entry name" value="POC5"/>
</dbReference>
<feature type="coiled-coil region" evidence="11">
    <location>
        <begin position="280"/>
        <end position="311"/>
    </location>
</feature>
<evidence type="ECO:0000256" key="12">
    <source>
        <dbReference type="SAM" id="MobiDB-lite"/>
    </source>
</evidence>
<accession>A0A3Q2Z0H8</accession>
<dbReference type="Ensembl" id="ENSHCOT00000018819.1">
    <property type="protein sequence ID" value="ENSHCOP00000025035.1"/>
    <property type="gene ID" value="ENSHCOG00000014871.1"/>
</dbReference>
<dbReference type="AlphaFoldDB" id="A0A3Q2Z0H8"/>
<dbReference type="GO" id="GO:0005814">
    <property type="term" value="C:centriole"/>
    <property type="evidence" value="ECO:0007669"/>
    <property type="project" value="UniProtKB-SubCell"/>
</dbReference>
<keyword evidence="4" id="KW-0963">Cytoplasm</keyword>
<feature type="region of interest" description="Disordered" evidence="12">
    <location>
        <begin position="1"/>
        <end position="21"/>
    </location>
</feature>
<feature type="compositionally biased region" description="Basic and acidic residues" evidence="12">
    <location>
        <begin position="378"/>
        <end position="393"/>
    </location>
</feature>
<keyword evidence="5" id="KW-0677">Repeat</keyword>
<dbReference type="PANTHER" id="PTHR28618:SF1">
    <property type="entry name" value="CENTROSOMAL PROTEIN POC5"/>
    <property type="match status" value="1"/>
</dbReference>
<reference evidence="13" key="1">
    <citation type="submission" date="2025-08" db="UniProtKB">
        <authorList>
            <consortium name="Ensembl"/>
        </authorList>
    </citation>
    <scope>IDENTIFICATION</scope>
</reference>
<evidence type="ECO:0000256" key="3">
    <source>
        <dbReference type="ARBA" id="ARBA00014910"/>
    </source>
</evidence>
<dbReference type="GO" id="GO:0007632">
    <property type="term" value="P:visual behavior"/>
    <property type="evidence" value="ECO:0007669"/>
    <property type="project" value="Ensembl"/>
</dbReference>
<evidence type="ECO:0000256" key="11">
    <source>
        <dbReference type="SAM" id="Coils"/>
    </source>
</evidence>
<protein>
    <recommendedName>
        <fullName evidence="3">Centrosomal protein POC5</fullName>
    </recommendedName>
    <alternativeName>
        <fullName evidence="9">Protein of centriole 5</fullName>
    </alternativeName>
</protein>
<name>A0A3Q2Z0H8_HIPCM</name>
<dbReference type="OMA" id="HSERECY"/>
<feature type="region of interest" description="Disordered" evidence="12">
    <location>
        <begin position="338"/>
        <end position="430"/>
    </location>
</feature>
<dbReference type="STRING" id="109280.ENSHCOP00000025035"/>
<evidence type="ECO:0000256" key="9">
    <source>
        <dbReference type="ARBA" id="ARBA00031694"/>
    </source>
</evidence>
<comment type="similarity">
    <text evidence="2">Belongs to the POC5 family.</text>
</comment>
<keyword evidence="8" id="KW-0131">Cell cycle</keyword>
<dbReference type="PANTHER" id="PTHR28618">
    <property type="entry name" value="CENTROSOMAL PROTEIN POC5"/>
    <property type="match status" value="1"/>
</dbReference>
<evidence type="ECO:0000256" key="10">
    <source>
        <dbReference type="ARBA" id="ARBA00049959"/>
    </source>
</evidence>
<feature type="region of interest" description="Disordered" evidence="12">
    <location>
        <begin position="78"/>
        <end position="102"/>
    </location>
</feature>
<evidence type="ECO:0000313" key="13">
    <source>
        <dbReference type="Ensembl" id="ENSHCOP00000025035.1"/>
    </source>
</evidence>
<evidence type="ECO:0000256" key="8">
    <source>
        <dbReference type="ARBA" id="ARBA00023306"/>
    </source>
</evidence>
<evidence type="ECO:0000256" key="2">
    <source>
        <dbReference type="ARBA" id="ARBA00010411"/>
    </source>
</evidence>
<comment type="subcellular location">
    <subcellularLocation>
        <location evidence="1">Cytoplasm</location>
        <location evidence="1">Cytoskeleton</location>
        <location evidence="1">Microtubule organizing center</location>
        <location evidence="1">Centrosome</location>
        <location evidence="1">Centriole</location>
    </subcellularLocation>
</comment>
<evidence type="ECO:0000256" key="4">
    <source>
        <dbReference type="ARBA" id="ARBA00022490"/>
    </source>
</evidence>
<feature type="coiled-coil region" evidence="11">
    <location>
        <begin position="154"/>
        <end position="188"/>
    </location>
</feature>
<dbReference type="GeneTree" id="ENSGT00940000164571"/>